<dbReference type="EMBL" id="QJUP01000018">
    <property type="protein sequence ID" value="TBU94609.1"/>
    <property type="molecule type" value="Genomic_DNA"/>
</dbReference>
<feature type="transmembrane region" description="Helical" evidence="8">
    <location>
        <begin position="348"/>
        <end position="365"/>
    </location>
</feature>
<evidence type="ECO:0000256" key="3">
    <source>
        <dbReference type="ARBA" id="ARBA00022475"/>
    </source>
</evidence>
<feature type="region of interest" description="Disordered" evidence="7">
    <location>
        <begin position="1"/>
        <end position="21"/>
    </location>
</feature>
<feature type="transmembrane region" description="Helical" evidence="8">
    <location>
        <begin position="321"/>
        <end position="341"/>
    </location>
</feature>
<keyword evidence="4 8" id="KW-0812">Transmembrane</keyword>
<evidence type="ECO:0000256" key="6">
    <source>
        <dbReference type="ARBA" id="ARBA00023136"/>
    </source>
</evidence>
<feature type="transmembrane region" description="Helical" evidence="8">
    <location>
        <begin position="97"/>
        <end position="116"/>
    </location>
</feature>
<feature type="transmembrane region" description="Helical" evidence="8">
    <location>
        <begin position="377"/>
        <end position="401"/>
    </location>
</feature>
<feature type="transmembrane region" description="Helical" evidence="8">
    <location>
        <begin position="29"/>
        <end position="53"/>
    </location>
</feature>
<evidence type="ECO:0000259" key="9">
    <source>
        <dbReference type="PROSITE" id="PS50850"/>
    </source>
</evidence>
<feature type="transmembrane region" description="Helical" evidence="8">
    <location>
        <begin position="422"/>
        <end position="441"/>
    </location>
</feature>
<comment type="caution">
    <text evidence="10">The sequence shown here is derived from an EMBL/GenBank/DDBJ whole genome shotgun (WGS) entry which is preliminary data.</text>
</comment>
<accession>A0A4Q9R3Q5</accession>
<dbReference type="GO" id="GO:0005886">
    <property type="term" value="C:plasma membrane"/>
    <property type="evidence" value="ECO:0007669"/>
    <property type="project" value="UniProtKB-SubCell"/>
</dbReference>
<dbReference type="InterPro" id="IPR036259">
    <property type="entry name" value="MFS_trans_sf"/>
</dbReference>
<dbReference type="AlphaFoldDB" id="A0A4Q9R3Q5"/>
<keyword evidence="5 8" id="KW-1133">Transmembrane helix</keyword>
<dbReference type="GO" id="GO:0022857">
    <property type="term" value="F:transmembrane transporter activity"/>
    <property type="evidence" value="ECO:0007669"/>
    <property type="project" value="InterPro"/>
</dbReference>
<comment type="subcellular location">
    <subcellularLocation>
        <location evidence="1">Cell membrane</location>
        <topology evidence="1">Multi-pass membrane protein</topology>
    </subcellularLocation>
</comment>
<feature type="transmembrane region" description="Helical" evidence="8">
    <location>
        <begin position="181"/>
        <end position="205"/>
    </location>
</feature>
<dbReference type="PANTHER" id="PTHR42718">
    <property type="entry name" value="MAJOR FACILITATOR SUPERFAMILY MULTIDRUG TRANSPORTER MFSC"/>
    <property type="match status" value="1"/>
</dbReference>
<feature type="transmembrane region" description="Helical" evidence="8">
    <location>
        <begin position="242"/>
        <end position="263"/>
    </location>
</feature>
<evidence type="ECO:0000313" key="11">
    <source>
        <dbReference type="Proteomes" id="UP000292639"/>
    </source>
</evidence>
<dbReference type="Gene3D" id="1.20.1250.20">
    <property type="entry name" value="MFS general substrate transporter like domains"/>
    <property type="match status" value="1"/>
</dbReference>
<evidence type="ECO:0000256" key="1">
    <source>
        <dbReference type="ARBA" id="ARBA00004651"/>
    </source>
</evidence>
<protein>
    <submittedName>
        <fullName evidence="10">MFS transporter</fullName>
    </submittedName>
</protein>
<feature type="transmembrane region" description="Helical" evidence="8">
    <location>
        <begin position="484"/>
        <end position="511"/>
    </location>
</feature>
<dbReference type="PROSITE" id="PS50850">
    <property type="entry name" value="MFS"/>
    <property type="match status" value="1"/>
</dbReference>
<evidence type="ECO:0000256" key="8">
    <source>
        <dbReference type="SAM" id="Phobius"/>
    </source>
</evidence>
<keyword evidence="2" id="KW-0813">Transport</keyword>
<keyword evidence="6 8" id="KW-0472">Membrane</keyword>
<reference evidence="10 11" key="1">
    <citation type="submission" date="2018-06" db="EMBL/GenBank/DDBJ databases">
        <title>Three novel Pseudomonas species isolated from symptomatic oak.</title>
        <authorList>
            <person name="Bueno-Gonzalez V."/>
            <person name="Brady C."/>
        </authorList>
    </citation>
    <scope>NUCLEOTIDE SEQUENCE [LARGE SCALE GENOMIC DNA]</scope>
    <source>
        <strain evidence="10 11">P17C</strain>
    </source>
</reference>
<dbReference type="InterPro" id="IPR001958">
    <property type="entry name" value="Tet-R_TetA/multi-R_MdtG-like"/>
</dbReference>
<dbReference type="InterPro" id="IPR011701">
    <property type="entry name" value="MFS"/>
</dbReference>
<feature type="transmembrane region" description="Helical" evidence="8">
    <location>
        <begin position="217"/>
        <end position="236"/>
    </location>
</feature>
<evidence type="ECO:0000256" key="7">
    <source>
        <dbReference type="SAM" id="MobiDB-lite"/>
    </source>
</evidence>
<feature type="domain" description="Major facilitator superfamily (MFS) profile" evidence="9">
    <location>
        <begin position="31"/>
        <end position="515"/>
    </location>
</feature>
<sequence>MTHGDPCPLQQRPEETTPLHPRAAGPREWIGLALLALPTLLIGLEVTLLHLVLPVLAVDLRPTSVQTLWIVDIYGFMIAGFLVTMGTLGDRIGRRRLMMIGAAGFAIASVIAAFSSSASMLIAARAALGVAGATLMPSTLALISNLFLQPRQRALAIGLWATVLALGMAAGPVVGGVLLAHYWWGAAFLIAVPIVALVLLGAPILLPEYRAPWPGRLDMPSVVLSLAALLPVIYGIKQLAKGGPGAVAGFAIIVGLVLMALFVRRQRRLASPLIDLGLFASRAFSVALGVLLVGLVGVGGTLLLVTQYLQLVAGLSPLAAGLWLMPPALAMLAAGIGAPLLARCVRPGSLIGLALLLSAVGYLMLARLDSGSGEIPWVIASFSLVYFGLGTLAALGTELVVSAAPAEKAGSAAALSEMVQELGLALGIATLGSLAGTLYRLRMTAQLPGGLPPGVEDALVDSLAGAVSQGKALPAGLLEQAQDAFVAGFSLATTTCAIAIALLALLAAAMLRHVD</sequence>
<name>A0A4Q9R3Q5_9GAMM</name>
<organism evidence="10 11">
    <name type="scientific">Stutzerimonas kirkiae</name>
    <dbReference type="NCBI Taxonomy" id="2211392"/>
    <lineage>
        <taxon>Bacteria</taxon>
        <taxon>Pseudomonadati</taxon>
        <taxon>Pseudomonadota</taxon>
        <taxon>Gammaproteobacteria</taxon>
        <taxon>Pseudomonadales</taxon>
        <taxon>Pseudomonadaceae</taxon>
        <taxon>Stutzerimonas</taxon>
    </lineage>
</organism>
<dbReference type="Proteomes" id="UP000292639">
    <property type="component" value="Unassembled WGS sequence"/>
</dbReference>
<gene>
    <name evidence="10" type="ORF">DNJ96_13175</name>
</gene>
<evidence type="ECO:0000313" key="10">
    <source>
        <dbReference type="EMBL" id="TBU94609.1"/>
    </source>
</evidence>
<dbReference type="InterPro" id="IPR020846">
    <property type="entry name" value="MFS_dom"/>
</dbReference>
<keyword evidence="11" id="KW-1185">Reference proteome</keyword>
<evidence type="ECO:0000256" key="5">
    <source>
        <dbReference type="ARBA" id="ARBA00022989"/>
    </source>
</evidence>
<evidence type="ECO:0000256" key="4">
    <source>
        <dbReference type="ARBA" id="ARBA00022692"/>
    </source>
</evidence>
<dbReference type="SUPFAM" id="SSF103473">
    <property type="entry name" value="MFS general substrate transporter"/>
    <property type="match status" value="1"/>
</dbReference>
<dbReference type="CDD" id="cd17321">
    <property type="entry name" value="MFS_MMR_MDR_like"/>
    <property type="match status" value="1"/>
</dbReference>
<feature type="transmembrane region" description="Helical" evidence="8">
    <location>
        <begin position="284"/>
        <end position="309"/>
    </location>
</feature>
<dbReference type="PANTHER" id="PTHR42718:SF47">
    <property type="entry name" value="METHYL VIOLOGEN RESISTANCE PROTEIN SMVA"/>
    <property type="match status" value="1"/>
</dbReference>
<feature type="transmembrane region" description="Helical" evidence="8">
    <location>
        <begin position="65"/>
        <end position="85"/>
    </location>
</feature>
<feature type="transmembrane region" description="Helical" evidence="8">
    <location>
        <begin position="122"/>
        <end position="143"/>
    </location>
</feature>
<proteinExistence type="predicted"/>
<dbReference type="OrthoDB" id="9807274at2"/>
<feature type="transmembrane region" description="Helical" evidence="8">
    <location>
        <begin position="155"/>
        <end position="175"/>
    </location>
</feature>
<keyword evidence="3" id="KW-1003">Cell membrane</keyword>
<dbReference type="PRINTS" id="PR01035">
    <property type="entry name" value="TCRTETA"/>
</dbReference>
<evidence type="ECO:0000256" key="2">
    <source>
        <dbReference type="ARBA" id="ARBA00022448"/>
    </source>
</evidence>
<dbReference type="Pfam" id="PF07690">
    <property type="entry name" value="MFS_1"/>
    <property type="match status" value="1"/>
</dbReference>